<comment type="caution">
    <text evidence="1">The sequence shown here is derived from an EMBL/GenBank/DDBJ whole genome shotgun (WGS) entry which is preliminary data.</text>
</comment>
<evidence type="ECO:0000313" key="1">
    <source>
        <dbReference type="EMBL" id="CAD8213802.1"/>
    </source>
</evidence>
<evidence type="ECO:0000313" key="2">
    <source>
        <dbReference type="Proteomes" id="UP000689195"/>
    </source>
</evidence>
<protein>
    <submittedName>
        <fullName evidence="1">Uncharacterized protein</fullName>
    </submittedName>
</protein>
<accession>A0A8S1YPU2</accession>
<reference evidence="1" key="1">
    <citation type="submission" date="2021-01" db="EMBL/GenBank/DDBJ databases">
        <authorList>
            <consortium name="Genoscope - CEA"/>
            <person name="William W."/>
        </authorList>
    </citation>
    <scope>NUCLEOTIDE SEQUENCE</scope>
</reference>
<proteinExistence type="predicted"/>
<dbReference type="AlphaFoldDB" id="A0A8S1YPU2"/>
<gene>
    <name evidence="1" type="ORF">PPENT_87.1.T1860020</name>
</gene>
<keyword evidence="2" id="KW-1185">Reference proteome</keyword>
<dbReference type="Proteomes" id="UP000689195">
    <property type="component" value="Unassembled WGS sequence"/>
</dbReference>
<organism evidence="1 2">
    <name type="scientific">Paramecium pentaurelia</name>
    <dbReference type="NCBI Taxonomy" id="43138"/>
    <lineage>
        <taxon>Eukaryota</taxon>
        <taxon>Sar</taxon>
        <taxon>Alveolata</taxon>
        <taxon>Ciliophora</taxon>
        <taxon>Intramacronucleata</taxon>
        <taxon>Oligohymenophorea</taxon>
        <taxon>Peniculida</taxon>
        <taxon>Parameciidae</taxon>
        <taxon>Paramecium</taxon>
    </lineage>
</organism>
<sequence>MSDLYHLILLLLLKIQKESIKTKEDLSHLMTLFLKLGQITAAFDKLWEEIISESEQKQSEIQKEYSIKQYYCISSQFNEQKLITQNKHQYVTSFLENINNNSPFRQDLDERMKIYYIFERKLLSQVQFRAIFNTKEAMKQRFSIQIQKIE</sequence>
<name>A0A8S1YPU2_9CILI</name>
<dbReference type="EMBL" id="CAJJDO010000186">
    <property type="protein sequence ID" value="CAD8213802.1"/>
    <property type="molecule type" value="Genomic_DNA"/>
</dbReference>